<evidence type="ECO:0000313" key="1">
    <source>
        <dbReference type="EMBL" id="CFQ69995.1"/>
    </source>
</evidence>
<dbReference type="AlphaFoldDB" id="A0A0T7P7U6"/>
<accession>A0A0T7P7U6</accession>
<gene>
    <name evidence="1" type="ORF">ERS137941_03231</name>
</gene>
<dbReference type="EMBL" id="CGBR01000027">
    <property type="protein sequence ID" value="CFQ69995.1"/>
    <property type="molecule type" value="Genomic_DNA"/>
</dbReference>
<proteinExistence type="predicted"/>
<evidence type="ECO:0000313" key="2">
    <source>
        <dbReference type="Proteomes" id="UP000048841"/>
    </source>
</evidence>
<reference evidence="1 2" key="1">
    <citation type="submission" date="2015-03" db="EMBL/GenBank/DDBJ databases">
        <authorList>
            <person name="Murphy D."/>
        </authorList>
    </citation>
    <scope>NUCLEOTIDE SEQUENCE [LARGE SCALE GENOMIC DNA]</scope>
    <source>
        <strain evidence="1 2">IP26249</strain>
    </source>
</reference>
<sequence length="173" mass="19365">MTLLIVCLLFRKSINTLIDKVIKVKAKDFEVEFSAKLATVRREFKNHYSDKTMHLQHDISEPFAQSCILANINPEAAVLVSWRELELTAITAAAIRQLPILGESLNRASGIAAMKSLAPVYLSDSDKDYYESIGDLVKLIRYGELVDTKSANEFIELASSLSEYITKQVINPT</sequence>
<name>A0A0T7P7U6_YEREN</name>
<protein>
    <submittedName>
        <fullName evidence="1">Uncharacterized protein</fullName>
    </submittedName>
</protein>
<organism evidence="1 2">
    <name type="scientific">Yersinia enterocolitica</name>
    <dbReference type="NCBI Taxonomy" id="630"/>
    <lineage>
        <taxon>Bacteria</taxon>
        <taxon>Pseudomonadati</taxon>
        <taxon>Pseudomonadota</taxon>
        <taxon>Gammaproteobacteria</taxon>
        <taxon>Enterobacterales</taxon>
        <taxon>Yersiniaceae</taxon>
        <taxon>Yersinia</taxon>
    </lineage>
</organism>
<dbReference type="Proteomes" id="UP000048841">
    <property type="component" value="Unassembled WGS sequence"/>
</dbReference>